<accession>A2FQ40</accession>
<sequence length="334" mass="37852">MNINLTTPGQTSQLTNLTTTEENSTIFIEDGLLMISDMKELKKRFKREKLKQTQTQATQVMEPAPMLLNMNDSPKIKKRIIKRKRKLHRTPGNHEKTGKLPTPPAKIRECSDFIPKLDSPRRNSNNSPKKHSKKHHKNKHAASLSRLSPIPKINNDKFDFPPPPKPNSMFRSSSNNNILNDEHDKVHGHHNRTESAEFRERKGMISKHDSMIFFKKPTIPLSASAQASLNLITTGLHRSPMPMIPTIPKVPKPLVTCVDDVTLDATPRNSFSPKTLGKRSTRRKAKSEALLVSPVPQWPQFQVDLLQLPDDSEIELAASKKYNISLLVKSVKEQ</sequence>
<feature type="compositionally biased region" description="Basic residues" evidence="1">
    <location>
        <begin position="128"/>
        <end position="140"/>
    </location>
</feature>
<evidence type="ECO:0000256" key="1">
    <source>
        <dbReference type="SAM" id="MobiDB-lite"/>
    </source>
</evidence>
<feature type="region of interest" description="Disordered" evidence="1">
    <location>
        <begin position="83"/>
        <end position="165"/>
    </location>
</feature>
<dbReference type="EMBL" id="DS113937">
    <property type="protein sequence ID" value="EAX92979.1"/>
    <property type="molecule type" value="Genomic_DNA"/>
</dbReference>
<reference evidence="2" key="2">
    <citation type="journal article" date="2007" name="Science">
        <title>Draft genome sequence of the sexually transmitted pathogen Trichomonas vaginalis.</title>
        <authorList>
            <person name="Carlton J.M."/>
            <person name="Hirt R.P."/>
            <person name="Silva J.C."/>
            <person name="Delcher A.L."/>
            <person name="Schatz M."/>
            <person name="Zhao Q."/>
            <person name="Wortman J.R."/>
            <person name="Bidwell S.L."/>
            <person name="Alsmark U.C.M."/>
            <person name="Besteiro S."/>
            <person name="Sicheritz-Ponten T."/>
            <person name="Noel C.J."/>
            <person name="Dacks J.B."/>
            <person name="Foster P.G."/>
            <person name="Simillion C."/>
            <person name="Van de Peer Y."/>
            <person name="Miranda-Saavedra D."/>
            <person name="Barton G.J."/>
            <person name="Westrop G.D."/>
            <person name="Mueller S."/>
            <person name="Dessi D."/>
            <person name="Fiori P.L."/>
            <person name="Ren Q."/>
            <person name="Paulsen I."/>
            <person name="Zhang H."/>
            <person name="Bastida-Corcuera F.D."/>
            <person name="Simoes-Barbosa A."/>
            <person name="Brown M.T."/>
            <person name="Hayes R.D."/>
            <person name="Mukherjee M."/>
            <person name="Okumura C.Y."/>
            <person name="Schneider R."/>
            <person name="Smith A.J."/>
            <person name="Vanacova S."/>
            <person name="Villalvazo M."/>
            <person name="Haas B.J."/>
            <person name="Pertea M."/>
            <person name="Feldblyum T.V."/>
            <person name="Utterback T.R."/>
            <person name="Shu C.L."/>
            <person name="Osoegawa K."/>
            <person name="de Jong P.J."/>
            <person name="Hrdy I."/>
            <person name="Horvathova L."/>
            <person name="Zubacova Z."/>
            <person name="Dolezal P."/>
            <person name="Malik S.B."/>
            <person name="Logsdon J.M. Jr."/>
            <person name="Henze K."/>
            <person name="Gupta A."/>
            <person name="Wang C.C."/>
            <person name="Dunne R.L."/>
            <person name="Upcroft J.A."/>
            <person name="Upcroft P."/>
            <person name="White O."/>
            <person name="Salzberg S.L."/>
            <person name="Tang P."/>
            <person name="Chiu C.-H."/>
            <person name="Lee Y.-S."/>
            <person name="Embley T.M."/>
            <person name="Coombs G.H."/>
            <person name="Mottram J.C."/>
            <person name="Tachezy J."/>
            <person name="Fraser-Liggett C.M."/>
            <person name="Johnson P.J."/>
        </authorList>
    </citation>
    <scope>NUCLEOTIDE SEQUENCE [LARGE SCALE GENOMIC DNA]</scope>
    <source>
        <strain evidence="2">G3</strain>
    </source>
</reference>
<dbReference type="RefSeq" id="XP_001305909.1">
    <property type="nucleotide sequence ID" value="XM_001305908.1"/>
</dbReference>
<evidence type="ECO:0000313" key="3">
    <source>
        <dbReference type="Proteomes" id="UP000001542"/>
    </source>
</evidence>
<dbReference type="AlphaFoldDB" id="A2FQ40"/>
<organism evidence="2 3">
    <name type="scientific">Trichomonas vaginalis (strain ATCC PRA-98 / G3)</name>
    <dbReference type="NCBI Taxonomy" id="412133"/>
    <lineage>
        <taxon>Eukaryota</taxon>
        <taxon>Metamonada</taxon>
        <taxon>Parabasalia</taxon>
        <taxon>Trichomonadida</taxon>
        <taxon>Trichomonadidae</taxon>
        <taxon>Trichomonas</taxon>
    </lineage>
</organism>
<dbReference type="KEGG" id="tva:4750694"/>
<dbReference type="VEuPathDB" id="TrichDB:TVAG_042780"/>
<dbReference type="VEuPathDB" id="TrichDB:TVAGG3_1026050"/>
<protein>
    <submittedName>
        <fullName evidence="2">Uncharacterized protein</fullName>
    </submittedName>
</protein>
<dbReference type="Proteomes" id="UP000001542">
    <property type="component" value="Unassembled WGS sequence"/>
</dbReference>
<evidence type="ECO:0000313" key="2">
    <source>
        <dbReference type="EMBL" id="EAX92979.1"/>
    </source>
</evidence>
<keyword evidence="3" id="KW-1185">Reference proteome</keyword>
<name>A2FQ40_TRIV3</name>
<reference evidence="2" key="1">
    <citation type="submission" date="2006-10" db="EMBL/GenBank/DDBJ databases">
        <authorList>
            <person name="Amadeo P."/>
            <person name="Zhao Q."/>
            <person name="Wortman J."/>
            <person name="Fraser-Liggett C."/>
            <person name="Carlton J."/>
        </authorList>
    </citation>
    <scope>NUCLEOTIDE SEQUENCE</scope>
    <source>
        <strain evidence="2">G3</strain>
    </source>
</reference>
<gene>
    <name evidence="2" type="ORF">TVAG_042780</name>
</gene>
<proteinExistence type="predicted"/>
<dbReference type="InParanoid" id="A2FQ40"/>